<dbReference type="PATRIC" id="fig|537010.4.peg.2555"/>
<accession>G9XP34</accession>
<evidence type="ECO:0000256" key="1">
    <source>
        <dbReference type="ARBA" id="ARBA00022500"/>
    </source>
</evidence>
<dbReference type="SUPFAM" id="SSF103039">
    <property type="entry name" value="CheC-like"/>
    <property type="match status" value="1"/>
</dbReference>
<dbReference type="EMBL" id="AFZX01000069">
    <property type="protein sequence ID" value="EHL06680.1"/>
    <property type="molecule type" value="Genomic_DNA"/>
</dbReference>
<evidence type="ECO:0000313" key="2">
    <source>
        <dbReference type="EMBL" id="EHL06680.1"/>
    </source>
</evidence>
<keyword evidence="1" id="KW-0145">Chemotaxis</keyword>
<evidence type="ECO:0000313" key="3">
    <source>
        <dbReference type="Proteomes" id="UP000004416"/>
    </source>
</evidence>
<reference evidence="2 3" key="1">
    <citation type="submission" date="2011-08" db="EMBL/GenBank/DDBJ databases">
        <authorList>
            <person name="Weinstock G."/>
            <person name="Sodergren E."/>
            <person name="Clifton S."/>
            <person name="Fulton L."/>
            <person name="Fulton B."/>
            <person name="Courtney L."/>
            <person name="Fronick C."/>
            <person name="Harrison M."/>
            <person name="Strong C."/>
            <person name="Farmer C."/>
            <person name="Delahaunty K."/>
            <person name="Markovic C."/>
            <person name="Hall O."/>
            <person name="Minx P."/>
            <person name="Tomlinson C."/>
            <person name="Mitreva M."/>
            <person name="Hou S."/>
            <person name="Chen J."/>
            <person name="Wollam A."/>
            <person name="Pepin K.H."/>
            <person name="Johnson M."/>
            <person name="Bhonagiri V."/>
            <person name="Zhang X."/>
            <person name="Suruliraj S."/>
            <person name="Warren W."/>
            <person name="Chinwalla A."/>
            <person name="Mardis E.R."/>
            <person name="Wilson R.K."/>
        </authorList>
    </citation>
    <scope>NUCLEOTIDE SEQUENCE [LARGE SCALE GENOMIC DNA]</scope>
    <source>
        <strain evidence="2 3">DP7</strain>
    </source>
</reference>
<organism evidence="2 3">
    <name type="scientific">Desulfitobacterium hafniense DP7</name>
    <dbReference type="NCBI Taxonomy" id="537010"/>
    <lineage>
        <taxon>Bacteria</taxon>
        <taxon>Bacillati</taxon>
        <taxon>Bacillota</taxon>
        <taxon>Clostridia</taxon>
        <taxon>Eubacteriales</taxon>
        <taxon>Desulfitobacteriaceae</taxon>
        <taxon>Desulfitobacterium</taxon>
    </lineage>
</organism>
<dbReference type="Proteomes" id="UP000004416">
    <property type="component" value="Unassembled WGS sequence"/>
</dbReference>
<dbReference type="CDD" id="cd17910">
    <property type="entry name" value="CheC_ClassII"/>
    <property type="match status" value="1"/>
</dbReference>
<protein>
    <submittedName>
        <fullName evidence="2">CheC-like family protein</fullName>
    </submittedName>
</protein>
<comment type="caution">
    <text evidence="2">The sequence shown here is derived from an EMBL/GenBank/DDBJ whole genome shotgun (WGS) entry which is preliminary data.</text>
</comment>
<dbReference type="RefSeq" id="WP_005812786.1">
    <property type="nucleotide sequence ID" value="NZ_JH414473.1"/>
</dbReference>
<dbReference type="InterPro" id="IPR028976">
    <property type="entry name" value="CheC-like_sf"/>
</dbReference>
<name>G9XP34_DESHA</name>
<gene>
    <name evidence="2" type="ORF">HMPREF0322_02729</name>
</gene>
<sequence>MIIMGEDRALKFDILNELFNISVGQAASLLSEMINRTLMLNVPSIQIIDMQGNHADMNAFLPIDVDGTLMVSSICFENKLTGKANLIFPAEKMRRFINLCINEVIVDEINDLSFSDIDFDIIREIGNIVLNCIVGGVSNYLHINLDYSLPEVKIFNKKDFARDIKSNENYSRNMILLYITFIIDETEIDGAIMINLTLTSLQELMSKIEKIEVELNE</sequence>
<proteinExistence type="predicted"/>
<dbReference type="AlphaFoldDB" id="G9XP34"/>
<dbReference type="HOGENOM" id="CLU_087860_0_0_9"/>
<dbReference type="Gene3D" id="3.40.1550.10">
    <property type="entry name" value="CheC-like"/>
    <property type="match status" value="1"/>
</dbReference>
<dbReference type="GO" id="GO:0006935">
    <property type="term" value="P:chemotaxis"/>
    <property type="evidence" value="ECO:0007669"/>
    <property type="project" value="UniProtKB-KW"/>
</dbReference>